<protein>
    <recommendedName>
        <fullName evidence="1">HTH cro/C1-type domain-containing protein</fullName>
    </recommendedName>
</protein>
<dbReference type="GO" id="GO:0003677">
    <property type="term" value="F:DNA binding"/>
    <property type="evidence" value="ECO:0007669"/>
    <property type="project" value="InterPro"/>
</dbReference>
<dbReference type="RefSeq" id="WP_146865568.1">
    <property type="nucleotide sequence ID" value="NZ_BKAU01000005.1"/>
</dbReference>
<dbReference type="Gene3D" id="1.10.260.40">
    <property type="entry name" value="lambda repressor-like DNA-binding domains"/>
    <property type="match status" value="1"/>
</dbReference>
<dbReference type="InterPro" id="IPR001387">
    <property type="entry name" value="Cro/C1-type_HTH"/>
</dbReference>
<evidence type="ECO:0000313" key="2">
    <source>
        <dbReference type="EMBL" id="GEP97713.1"/>
    </source>
</evidence>
<dbReference type="CDD" id="cd00093">
    <property type="entry name" value="HTH_XRE"/>
    <property type="match status" value="1"/>
</dbReference>
<name>A0A512RPT8_9BACT</name>
<comment type="caution">
    <text evidence="2">The sequence shown here is derived from an EMBL/GenBank/DDBJ whole genome shotgun (WGS) entry which is preliminary data.</text>
</comment>
<dbReference type="InterPro" id="IPR010982">
    <property type="entry name" value="Lambda_DNA-bd_dom_sf"/>
</dbReference>
<dbReference type="OrthoDB" id="673334at2"/>
<gene>
    <name evidence="2" type="ORF">CCY01nite_39730</name>
</gene>
<dbReference type="Pfam" id="PF01381">
    <property type="entry name" value="HTH_3"/>
    <property type="match status" value="1"/>
</dbReference>
<evidence type="ECO:0000259" key="1">
    <source>
        <dbReference type="PROSITE" id="PS50943"/>
    </source>
</evidence>
<sequence>MKIGYNIIEAREAQSLTQEYMAGELKITVAEYAKIENDEIDITLNRLEAIANLLSFSPIDLLMSGREVGMIKNIFVNQNGNAGTNIHIQGIDQGEIRKAYKELYVEQLDRIPKLEMLLKEHKIPFSF</sequence>
<dbReference type="EMBL" id="BKAU01000005">
    <property type="protein sequence ID" value="GEP97713.1"/>
    <property type="molecule type" value="Genomic_DNA"/>
</dbReference>
<dbReference type="SMART" id="SM00530">
    <property type="entry name" value="HTH_XRE"/>
    <property type="match status" value="1"/>
</dbReference>
<organism evidence="2 3">
    <name type="scientific">Chitinophaga cymbidii</name>
    <dbReference type="NCBI Taxonomy" id="1096750"/>
    <lineage>
        <taxon>Bacteria</taxon>
        <taxon>Pseudomonadati</taxon>
        <taxon>Bacteroidota</taxon>
        <taxon>Chitinophagia</taxon>
        <taxon>Chitinophagales</taxon>
        <taxon>Chitinophagaceae</taxon>
        <taxon>Chitinophaga</taxon>
    </lineage>
</organism>
<feature type="domain" description="HTH cro/C1-type" evidence="1">
    <location>
        <begin position="7"/>
        <end position="61"/>
    </location>
</feature>
<reference evidence="2 3" key="1">
    <citation type="submission" date="2019-07" db="EMBL/GenBank/DDBJ databases">
        <title>Whole genome shotgun sequence of Chitinophaga cymbidii NBRC 109752.</title>
        <authorList>
            <person name="Hosoyama A."/>
            <person name="Uohara A."/>
            <person name="Ohji S."/>
            <person name="Ichikawa N."/>
        </authorList>
    </citation>
    <scope>NUCLEOTIDE SEQUENCE [LARGE SCALE GENOMIC DNA]</scope>
    <source>
        <strain evidence="2 3">NBRC 109752</strain>
    </source>
</reference>
<dbReference type="Proteomes" id="UP000321436">
    <property type="component" value="Unassembled WGS sequence"/>
</dbReference>
<accession>A0A512RPT8</accession>
<keyword evidence="3" id="KW-1185">Reference proteome</keyword>
<proteinExistence type="predicted"/>
<dbReference type="AlphaFoldDB" id="A0A512RPT8"/>
<dbReference type="SUPFAM" id="SSF47413">
    <property type="entry name" value="lambda repressor-like DNA-binding domains"/>
    <property type="match status" value="1"/>
</dbReference>
<dbReference type="PROSITE" id="PS50943">
    <property type="entry name" value="HTH_CROC1"/>
    <property type="match status" value="1"/>
</dbReference>
<evidence type="ECO:0000313" key="3">
    <source>
        <dbReference type="Proteomes" id="UP000321436"/>
    </source>
</evidence>